<dbReference type="AlphaFoldDB" id="A0A4S8MCE3"/>
<dbReference type="GO" id="GO:0016705">
    <property type="term" value="F:oxidoreductase activity, acting on paired donors, with incorporation or reduction of molecular oxygen"/>
    <property type="evidence" value="ECO:0007669"/>
    <property type="project" value="InterPro"/>
</dbReference>
<keyword evidence="4 9" id="KW-0349">Heme</keyword>
<organism evidence="11 12">
    <name type="scientific">Dendrothele bispora (strain CBS 962.96)</name>
    <dbReference type="NCBI Taxonomy" id="1314807"/>
    <lineage>
        <taxon>Eukaryota</taxon>
        <taxon>Fungi</taxon>
        <taxon>Dikarya</taxon>
        <taxon>Basidiomycota</taxon>
        <taxon>Agaricomycotina</taxon>
        <taxon>Agaricomycetes</taxon>
        <taxon>Agaricomycetidae</taxon>
        <taxon>Agaricales</taxon>
        <taxon>Agaricales incertae sedis</taxon>
        <taxon>Dendrothele</taxon>
    </lineage>
</organism>
<keyword evidence="8 10" id="KW-0503">Monooxygenase</keyword>
<dbReference type="EMBL" id="ML179108">
    <property type="protein sequence ID" value="THV00167.1"/>
    <property type="molecule type" value="Genomic_DNA"/>
</dbReference>
<dbReference type="InterPro" id="IPR050364">
    <property type="entry name" value="Cytochrome_P450_fung"/>
</dbReference>
<dbReference type="GO" id="GO:0005506">
    <property type="term" value="F:iron ion binding"/>
    <property type="evidence" value="ECO:0007669"/>
    <property type="project" value="InterPro"/>
</dbReference>
<evidence type="ECO:0000256" key="6">
    <source>
        <dbReference type="ARBA" id="ARBA00023002"/>
    </source>
</evidence>
<keyword evidence="5 9" id="KW-0479">Metal-binding</keyword>
<evidence type="ECO:0000313" key="12">
    <source>
        <dbReference type="Proteomes" id="UP000297245"/>
    </source>
</evidence>
<evidence type="ECO:0000256" key="2">
    <source>
        <dbReference type="ARBA" id="ARBA00005179"/>
    </source>
</evidence>
<dbReference type="Pfam" id="PF00067">
    <property type="entry name" value="p450"/>
    <property type="match status" value="1"/>
</dbReference>
<dbReference type="PANTHER" id="PTHR46300">
    <property type="entry name" value="P450, PUTATIVE (EUROFUNG)-RELATED-RELATED"/>
    <property type="match status" value="1"/>
</dbReference>
<evidence type="ECO:0000256" key="5">
    <source>
        <dbReference type="ARBA" id="ARBA00022723"/>
    </source>
</evidence>
<dbReference type="PANTHER" id="PTHR46300:SF7">
    <property type="entry name" value="P450, PUTATIVE (EUROFUNG)-RELATED"/>
    <property type="match status" value="1"/>
</dbReference>
<comment type="cofactor">
    <cofactor evidence="1 9">
        <name>heme</name>
        <dbReference type="ChEBI" id="CHEBI:30413"/>
    </cofactor>
</comment>
<keyword evidence="7 9" id="KW-0408">Iron</keyword>
<feature type="binding site" description="axial binding residue" evidence="9">
    <location>
        <position position="433"/>
    </location>
    <ligand>
        <name>heme</name>
        <dbReference type="ChEBI" id="CHEBI:30413"/>
    </ligand>
    <ligandPart>
        <name>Fe</name>
        <dbReference type="ChEBI" id="CHEBI:18248"/>
    </ligandPart>
</feature>
<comment type="similarity">
    <text evidence="3 10">Belongs to the cytochrome P450 family.</text>
</comment>
<dbReference type="InterPro" id="IPR036396">
    <property type="entry name" value="Cyt_P450_sf"/>
</dbReference>
<dbReference type="InterPro" id="IPR001128">
    <property type="entry name" value="Cyt_P450"/>
</dbReference>
<dbReference type="InterPro" id="IPR017972">
    <property type="entry name" value="Cyt_P450_CS"/>
</dbReference>
<evidence type="ECO:0000256" key="10">
    <source>
        <dbReference type="RuleBase" id="RU000461"/>
    </source>
</evidence>
<dbReference type="PRINTS" id="PR00385">
    <property type="entry name" value="P450"/>
</dbReference>
<dbReference type="SUPFAM" id="SSF48264">
    <property type="entry name" value="Cytochrome P450"/>
    <property type="match status" value="1"/>
</dbReference>
<evidence type="ECO:0000256" key="3">
    <source>
        <dbReference type="ARBA" id="ARBA00010617"/>
    </source>
</evidence>
<accession>A0A4S8MCE3</accession>
<gene>
    <name evidence="11" type="ORF">K435DRAFT_719242</name>
</gene>
<dbReference type="CDD" id="cd11065">
    <property type="entry name" value="CYP64-like"/>
    <property type="match status" value="1"/>
</dbReference>
<sequence>MPTLNSLDYALLCWGLYLIFRLIQRRRKFFPLPPGPRGYPLIGNLLDIPSSYEWLAWTKMGEKWGDLMSLSVFGNTIIIINSHSLAVKMLNEKNDIYSDRPHVPMIIDVCKLGNSLGSLPNGRRLRAYRKLFQNGLGTSAGIKTFYPQEEQLAKLFIMRLIKSPENLVDHCFHHSGAIILRVAYGYDVKEAEDPMIGISTQAMDNFSKASVRGGFLVNYIPLLLKVPDWFPGTGWKKTGREWAESLAAMEEVPFYFVKKQWMDGQAQDCFVTRWLAKDLSPQEEKYLRHASGSMFGGGTETTAIAIHAFVLMMCIHPSVQKLLQKEIDDVVGQDRLPTFSDREKLPFLQATLKEVKRFHTVVPTGLAHCTSMDDVHGGMFIPKGAIVVPNVWKMAHDQAVYKDPMAFDPTRFLGDRCEQDPDEYIFGFGRRLCPGRLLADTSIYITIAMILFTFDISPSGPENKPQAYENLPGTISRVQPFECKITPRREVHKLKALLK</sequence>
<evidence type="ECO:0000256" key="9">
    <source>
        <dbReference type="PIRSR" id="PIRSR602401-1"/>
    </source>
</evidence>
<evidence type="ECO:0000256" key="7">
    <source>
        <dbReference type="ARBA" id="ARBA00023004"/>
    </source>
</evidence>
<name>A0A4S8MCE3_DENBC</name>
<evidence type="ECO:0000256" key="8">
    <source>
        <dbReference type="ARBA" id="ARBA00023033"/>
    </source>
</evidence>
<dbReference type="OrthoDB" id="2789670at2759"/>
<dbReference type="Gene3D" id="1.10.630.10">
    <property type="entry name" value="Cytochrome P450"/>
    <property type="match status" value="1"/>
</dbReference>
<dbReference type="Proteomes" id="UP000297245">
    <property type="component" value="Unassembled WGS sequence"/>
</dbReference>
<dbReference type="GO" id="GO:0004497">
    <property type="term" value="F:monooxygenase activity"/>
    <property type="evidence" value="ECO:0007669"/>
    <property type="project" value="UniProtKB-KW"/>
</dbReference>
<protein>
    <submittedName>
        <fullName evidence="11">Cytochrome P450</fullName>
    </submittedName>
</protein>
<dbReference type="PROSITE" id="PS00086">
    <property type="entry name" value="CYTOCHROME_P450"/>
    <property type="match status" value="1"/>
</dbReference>
<keyword evidence="12" id="KW-1185">Reference proteome</keyword>
<evidence type="ECO:0000313" key="11">
    <source>
        <dbReference type="EMBL" id="THV00167.1"/>
    </source>
</evidence>
<dbReference type="PRINTS" id="PR00463">
    <property type="entry name" value="EP450I"/>
</dbReference>
<evidence type="ECO:0000256" key="4">
    <source>
        <dbReference type="ARBA" id="ARBA00022617"/>
    </source>
</evidence>
<evidence type="ECO:0000256" key="1">
    <source>
        <dbReference type="ARBA" id="ARBA00001971"/>
    </source>
</evidence>
<proteinExistence type="inferred from homology"/>
<dbReference type="InterPro" id="IPR002401">
    <property type="entry name" value="Cyt_P450_E_grp-I"/>
</dbReference>
<dbReference type="GO" id="GO:0020037">
    <property type="term" value="F:heme binding"/>
    <property type="evidence" value="ECO:0007669"/>
    <property type="project" value="InterPro"/>
</dbReference>
<reference evidence="11 12" key="1">
    <citation type="journal article" date="2019" name="Nat. Ecol. Evol.">
        <title>Megaphylogeny resolves global patterns of mushroom evolution.</title>
        <authorList>
            <person name="Varga T."/>
            <person name="Krizsan K."/>
            <person name="Foldi C."/>
            <person name="Dima B."/>
            <person name="Sanchez-Garcia M."/>
            <person name="Sanchez-Ramirez S."/>
            <person name="Szollosi G.J."/>
            <person name="Szarkandi J.G."/>
            <person name="Papp V."/>
            <person name="Albert L."/>
            <person name="Andreopoulos W."/>
            <person name="Angelini C."/>
            <person name="Antonin V."/>
            <person name="Barry K.W."/>
            <person name="Bougher N.L."/>
            <person name="Buchanan P."/>
            <person name="Buyck B."/>
            <person name="Bense V."/>
            <person name="Catcheside P."/>
            <person name="Chovatia M."/>
            <person name="Cooper J."/>
            <person name="Damon W."/>
            <person name="Desjardin D."/>
            <person name="Finy P."/>
            <person name="Geml J."/>
            <person name="Haridas S."/>
            <person name="Hughes K."/>
            <person name="Justo A."/>
            <person name="Karasinski D."/>
            <person name="Kautmanova I."/>
            <person name="Kiss B."/>
            <person name="Kocsube S."/>
            <person name="Kotiranta H."/>
            <person name="LaButti K.M."/>
            <person name="Lechner B.E."/>
            <person name="Liimatainen K."/>
            <person name="Lipzen A."/>
            <person name="Lukacs Z."/>
            <person name="Mihaltcheva S."/>
            <person name="Morgado L.N."/>
            <person name="Niskanen T."/>
            <person name="Noordeloos M.E."/>
            <person name="Ohm R.A."/>
            <person name="Ortiz-Santana B."/>
            <person name="Ovrebo C."/>
            <person name="Racz N."/>
            <person name="Riley R."/>
            <person name="Savchenko A."/>
            <person name="Shiryaev A."/>
            <person name="Soop K."/>
            <person name="Spirin V."/>
            <person name="Szebenyi C."/>
            <person name="Tomsovsky M."/>
            <person name="Tulloss R.E."/>
            <person name="Uehling J."/>
            <person name="Grigoriev I.V."/>
            <person name="Vagvolgyi C."/>
            <person name="Papp T."/>
            <person name="Martin F.M."/>
            <person name="Miettinen O."/>
            <person name="Hibbett D.S."/>
            <person name="Nagy L.G."/>
        </authorList>
    </citation>
    <scope>NUCLEOTIDE SEQUENCE [LARGE SCALE GENOMIC DNA]</scope>
    <source>
        <strain evidence="11 12">CBS 962.96</strain>
    </source>
</reference>
<keyword evidence="6 10" id="KW-0560">Oxidoreductase</keyword>
<comment type="pathway">
    <text evidence="2">Secondary metabolite biosynthesis.</text>
</comment>